<evidence type="ECO:0000259" key="1">
    <source>
        <dbReference type="Pfam" id="PF02965"/>
    </source>
</evidence>
<proteinExistence type="predicted"/>
<dbReference type="STRING" id="1577792.QX51_11220"/>
<dbReference type="EMBL" id="JWHR01000099">
    <property type="protein sequence ID" value="KHS56924.1"/>
    <property type="molecule type" value="Genomic_DNA"/>
</dbReference>
<evidence type="ECO:0000313" key="2">
    <source>
        <dbReference type="EMBL" id="KHS56924.1"/>
    </source>
</evidence>
<reference evidence="2 3" key="1">
    <citation type="submission" date="2014-12" db="EMBL/GenBank/DDBJ databases">
        <title>Draft genome sequence of Terrisporobacter sp. 08-306576, isolated from the blood culture of a bacteremia patient.</title>
        <authorList>
            <person name="Lund L.C."/>
            <person name="Sydenham T.V."/>
            <person name="Hogh S.V."/>
            <person name="Skov M.N."/>
            <person name="Kemp M."/>
            <person name="Justesen U.S."/>
        </authorList>
    </citation>
    <scope>NUCLEOTIDE SEQUENCE [LARGE SCALE GENOMIC DNA]</scope>
    <source>
        <strain evidence="2 3">08-306576</strain>
    </source>
</reference>
<dbReference type="SUPFAM" id="SSF56507">
    <property type="entry name" value="Methionine synthase activation domain-like"/>
    <property type="match status" value="1"/>
</dbReference>
<feature type="domain" description="AdoMet activation" evidence="1">
    <location>
        <begin position="139"/>
        <end position="202"/>
    </location>
</feature>
<gene>
    <name evidence="2" type="ORF">QX51_11220</name>
</gene>
<name>A0A0B3VWF1_9FIRM</name>
<organism evidence="2 3">
    <name type="scientific">Terrisporobacter othiniensis</name>
    <dbReference type="NCBI Taxonomy" id="1577792"/>
    <lineage>
        <taxon>Bacteria</taxon>
        <taxon>Bacillati</taxon>
        <taxon>Bacillota</taxon>
        <taxon>Clostridia</taxon>
        <taxon>Peptostreptococcales</taxon>
        <taxon>Peptostreptococcaceae</taxon>
        <taxon>Terrisporobacter</taxon>
    </lineage>
</organism>
<keyword evidence="3" id="KW-1185">Reference proteome</keyword>
<dbReference type="PIRSF" id="PIRSF037984">
    <property type="entry name" value="Met_synth_TM0269_prd"/>
    <property type="match status" value="1"/>
</dbReference>
<dbReference type="InterPro" id="IPR004223">
    <property type="entry name" value="VitB12-dep_Met_synth_activ_dom"/>
</dbReference>
<comment type="caution">
    <text evidence="2">The sequence shown here is derived from an EMBL/GenBank/DDBJ whole genome shotgun (WGS) entry which is preliminary data.</text>
</comment>
<dbReference type="AlphaFoldDB" id="A0A0B3VWF1"/>
<sequence>MKDNIKNLIEIDEREVLRYLQYKDQDIESDLSDKIKQCIKKTKEIINPRFVFRKYGVKKSKFFNKKNEVYLEGSNLILQSDDVYNLLLECDECILMSATLGLEVEREIRKLTYTDLTKGIIIDACATTAIEEACDIVQDNIAKQLLKEDKYITYRYSPGYGDLSIEKNSDINNLLNSQKEIGLTVTDSGIMIPRKSVVALIGVSHKGIGNTKKSCENCNNRHNCDYKKEGDGCGN</sequence>
<dbReference type="GO" id="GO:0008705">
    <property type="term" value="F:methionine synthase activity"/>
    <property type="evidence" value="ECO:0007669"/>
    <property type="project" value="InterPro"/>
</dbReference>
<evidence type="ECO:0000313" key="3">
    <source>
        <dbReference type="Proteomes" id="UP000031189"/>
    </source>
</evidence>
<accession>A0A0B3VWF1</accession>
<protein>
    <submittedName>
        <fullName evidence="2">Vitamin B12 dependent methionine synthase, activation domain protein</fullName>
    </submittedName>
</protein>
<dbReference type="RefSeq" id="WP_039679999.1">
    <property type="nucleotide sequence ID" value="NZ_JAWGXO010000019.1"/>
</dbReference>
<dbReference type="Proteomes" id="UP000031189">
    <property type="component" value="Unassembled WGS sequence"/>
</dbReference>
<dbReference type="Pfam" id="PF02965">
    <property type="entry name" value="Met_synt_B12"/>
    <property type="match status" value="1"/>
</dbReference>
<dbReference type="InterPro" id="IPR017342">
    <property type="entry name" value="S-AdoMet-dep_Met_synth_prd"/>
</dbReference>
<dbReference type="InterPro" id="IPR037010">
    <property type="entry name" value="VitB12-dep_Met_synth_activ_sf"/>
</dbReference>
<dbReference type="Gene3D" id="3.40.109.40">
    <property type="match status" value="1"/>
</dbReference>